<proteinExistence type="predicted"/>
<evidence type="ECO:0000256" key="1">
    <source>
        <dbReference type="SAM" id="Coils"/>
    </source>
</evidence>
<name>A0A852TRF8_9BACI</name>
<dbReference type="Proteomes" id="UP000548423">
    <property type="component" value="Unassembled WGS sequence"/>
</dbReference>
<evidence type="ECO:0000313" key="3">
    <source>
        <dbReference type="Proteomes" id="UP000548423"/>
    </source>
</evidence>
<keyword evidence="1" id="KW-0175">Coiled coil</keyword>
<organism evidence="2 3">
    <name type="scientific">Neobacillus niacini</name>
    <dbReference type="NCBI Taxonomy" id="86668"/>
    <lineage>
        <taxon>Bacteria</taxon>
        <taxon>Bacillati</taxon>
        <taxon>Bacillota</taxon>
        <taxon>Bacilli</taxon>
        <taxon>Bacillales</taxon>
        <taxon>Bacillaceae</taxon>
        <taxon>Neobacillus</taxon>
    </lineage>
</organism>
<feature type="coiled-coil region" evidence="1">
    <location>
        <begin position="55"/>
        <end position="93"/>
    </location>
</feature>
<comment type="caution">
    <text evidence="2">The sequence shown here is derived from an EMBL/GenBank/DDBJ whole genome shotgun (WGS) entry which is preliminary data.</text>
</comment>
<reference evidence="3" key="1">
    <citation type="submission" date="2020-07" db="EMBL/GenBank/DDBJ databases">
        <authorList>
            <person name="Partida-Martinez L."/>
            <person name="Huntemann M."/>
            <person name="Clum A."/>
            <person name="Wang J."/>
            <person name="Palaniappan K."/>
            <person name="Ritter S."/>
            <person name="Chen I.-M."/>
            <person name="Stamatis D."/>
            <person name="Reddy T."/>
            <person name="O'Malley R."/>
            <person name="Daum C."/>
            <person name="Shapiro N."/>
            <person name="Ivanova N."/>
            <person name="Kyrpides N."/>
            <person name="Woyke T."/>
        </authorList>
    </citation>
    <scope>NUCLEOTIDE SEQUENCE [LARGE SCALE GENOMIC DNA]</scope>
    <source>
        <strain evidence="3">AT2.8</strain>
    </source>
</reference>
<accession>A0A852TRF8</accession>
<sequence>MKTNHTNRKGYICGNYARYGKKACSSHCIEEDILKDTILTDIQDFVKQIDKEQYLKQLEAQTKKSKQNLRKQLEKLEKQIDLIKSRKRKYINMLAEEIISHVDYRENVEANNIEMAELVEKKNELLTAIESEQTVDDLEQLKQELLQFLDFDELTPEILHRLVNRIEVKVDGIPKIHYRFSAPKIV</sequence>
<dbReference type="EMBL" id="JACCBX010000025">
    <property type="protein sequence ID" value="NYE09598.1"/>
    <property type="molecule type" value="Genomic_DNA"/>
</dbReference>
<reference evidence="3" key="2">
    <citation type="submission" date="2020-08" db="EMBL/GenBank/DDBJ databases">
        <title>The Agave Microbiome: Exploring the role of microbial communities in plant adaptations to desert environments.</title>
        <authorList>
            <person name="Partida-Martinez L.P."/>
        </authorList>
    </citation>
    <scope>NUCLEOTIDE SEQUENCE [LARGE SCALE GENOMIC DNA]</scope>
    <source>
        <strain evidence="3">AT2.8</strain>
    </source>
</reference>
<protein>
    <submittedName>
        <fullName evidence="2">Vacuolar-type H+-ATPase subunit I/STV1</fullName>
    </submittedName>
</protein>
<evidence type="ECO:0000313" key="2">
    <source>
        <dbReference type="EMBL" id="NYE09598.1"/>
    </source>
</evidence>
<dbReference type="AlphaFoldDB" id="A0A852TRF8"/>
<gene>
    <name evidence="2" type="ORF">F4694_006501</name>
</gene>